<evidence type="ECO:0000313" key="3">
    <source>
        <dbReference type="Proteomes" id="UP001165079"/>
    </source>
</evidence>
<protein>
    <submittedName>
        <fullName evidence="2">Uncharacterized protein</fullName>
    </submittedName>
</protein>
<gene>
    <name evidence="2" type="ORF">Afil01_21000</name>
</gene>
<dbReference type="EMBL" id="BSTX01000001">
    <property type="protein sequence ID" value="GLZ77293.1"/>
    <property type="molecule type" value="Genomic_DNA"/>
</dbReference>
<accession>A0A9W6SJT4</accession>
<name>A0A9W6SJT4_9ACTN</name>
<proteinExistence type="predicted"/>
<keyword evidence="3" id="KW-1185">Reference proteome</keyword>
<reference evidence="2" key="1">
    <citation type="submission" date="2023-03" db="EMBL/GenBank/DDBJ databases">
        <title>Actinorhabdospora filicis NBRC 111898.</title>
        <authorList>
            <person name="Ichikawa N."/>
            <person name="Sato H."/>
            <person name="Tonouchi N."/>
        </authorList>
    </citation>
    <scope>NUCLEOTIDE SEQUENCE</scope>
    <source>
        <strain evidence="2">NBRC 111898</strain>
    </source>
</reference>
<comment type="caution">
    <text evidence="2">The sequence shown here is derived from an EMBL/GenBank/DDBJ whole genome shotgun (WGS) entry which is preliminary data.</text>
</comment>
<dbReference type="AlphaFoldDB" id="A0A9W6SJT4"/>
<dbReference type="Proteomes" id="UP001165079">
    <property type="component" value="Unassembled WGS sequence"/>
</dbReference>
<keyword evidence="1" id="KW-0175">Coiled coil</keyword>
<evidence type="ECO:0000256" key="1">
    <source>
        <dbReference type="SAM" id="Coils"/>
    </source>
</evidence>
<sequence>MRKTLTLPTALRNRIPTAGGFLRQHAGRLALTGAVAIAAAGIASPAYAGNDVSTARELAAKTAPPTPVVVKKPGTIKPEQVAGLSKTQMKNAETIVKVGEKMGLDERAQTIALMTAMQESNLRNLASDVIPESFDYDNQGSGSDHDSIGLFQQRPSMGWGSVEEIMDPEYSAKAFYKKLEKIDYHDMGLGQAAQTVQVSAFPDAYDKHEDDAEDVVDSVQDAIDTYAKKLAEAKEKAEAAGVELS</sequence>
<dbReference type="RefSeq" id="WP_285662419.1">
    <property type="nucleotide sequence ID" value="NZ_BSTX01000001.1"/>
</dbReference>
<evidence type="ECO:0000313" key="2">
    <source>
        <dbReference type="EMBL" id="GLZ77293.1"/>
    </source>
</evidence>
<organism evidence="2 3">
    <name type="scientific">Actinorhabdospora filicis</name>
    <dbReference type="NCBI Taxonomy" id="1785913"/>
    <lineage>
        <taxon>Bacteria</taxon>
        <taxon>Bacillati</taxon>
        <taxon>Actinomycetota</taxon>
        <taxon>Actinomycetes</taxon>
        <taxon>Micromonosporales</taxon>
        <taxon>Micromonosporaceae</taxon>
        <taxon>Actinorhabdospora</taxon>
    </lineage>
</organism>
<feature type="coiled-coil region" evidence="1">
    <location>
        <begin position="216"/>
        <end position="243"/>
    </location>
</feature>